<gene>
    <name evidence="5" type="ORF">Q9L58_003397</name>
</gene>
<dbReference type="InterPro" id="IPR019775">
    <property type="entry name" value="WD40_repeat_CS"/>
</dbReference>
<protein>
    <recommendedName>
        <fullName evidence="7">WD40 repeat-like protein</fullName>
    </recommendedName>
</protein>
<dbReference type="PANTHER" id="PTHR19848:SF8">
    <property type="entry name" value="F-BOX AND WD REPEAT DOMAIN CONTAINING 7"/>
    <property type="match status" value="1"/>
</dbReference>
<dbReference type="Proteomes" id="UP001447188">
    <property type="component" value="Unassembled WGS sequence"/>
</dbReference>
<feature type="repeat" description="WD" evidence="3">
    <location>
        <begin position="77"/>
        <end position="118"/>
    </location>
</feature>
<evidence type="ECO:0000256" key="2">
    <source>
        <dbReference type="ARBA" id="ARBA00022737"/>
    </source>
</evidence>
<dbReference type="SMART" id="SM00320">
    <property type="entry name" value="WD40"/>
    <property type="match status" value="6"/>
</dbReference>
<sequence length="388" mass="42714">MSVSTDPGHFFQTDASAAKAERRAAKRDNKNGDPIVIGSKLLAIIPDPLDPDRVYVAESGGLARRVFLETGGNASIYRGHTAPVTSLALDSTAKTLFAGSWDKTIISWNTDTRRPLQTFTGHTDFVKSLLYLRTSDGSGLLLSGSSDASIIIWNATTSARIYALSGHNRGIGALAIDPVASTLTTAVIYSGGSERDIKRWEILVEEPRKSREVGEPMLEHETSVNKICFEGEDADMWTASADTTAKRIDIRDETKKEGGRSDTVLGHPDYVNDVVVEPKGRWAVTACRDEEVRVWDVGTGELYHIYDGHSEDVMGLAIFGSKQDMVASVSIDGTIRKWSLRQADLIKAIEAKKEEKKEKEKPIVEEKKESLLTVEEERELAELMEDDD</sequence>
<keyword evidence="2" id="KW-0677">Repeat</keyword>
<dbReference type="EMBL" id="JBBBZM010000032">
    <property type="protein sequence ID" value="KAL0637673.1"/>
    <property type="molecule type" value="Genomic_DNA"/>
</dbReference>
<dbReference type="PRINTS" id="PR00320">
    <property type="entry name" value="GPROTEINBRPT"/>
</dbReference>
<feature type="region of interest" description="Disordered" evidence="4">
    <location>
        <begin position="1"/>
        <end position="31"/>
    </location>
</feature>
<evidence type="ECO:0000313" key="5">
    <source>
        <dbReference type="EMBL" id="KAL0637673.1"/>
    </source>
</evidence>
<organism evidence="5 6">
    <name type="scientific">Discina gigas</name>
    <dbReference type="NCBI Taxonomy" id="1032678"/>
    <lineage>
        <taxon>Eukaryota</taxon>
        <taxon>Fungi</taxon>
        <taxon>Dikarya</taxon>
        <taxon>Ascomycota</taxon>
        <taxon>Pezizomycotina</taxon>
        <taxon>Pezizomycetes</taxon>
        <taxon>Pezizales</taxon>
        <taxon>Discinaceae</taxon>
        <taxon>Discina</taxon>
    </lineage>
</organism>
<dbReference type="InterPro" id="IPR001680">
    <property type="entry name" value="WD40_rpt"/>
</dbReference>
<dbReference type="PANTHER" id="PTHR19848">
    <property type="entry name" value="WD40 REPEAT PROTEIN"/>
    <property type="match status" value="1"/>
</dbReference>
<dbReference type="InterPro" id="IPR015943">
    <property type="entry name" value="WD40/YVTN_repeat-like_dom_sf"/>
</dbReference>
<dbReference type="SUPFAM" id="SSF50978">
    <property type="entry name" value="WD40 repeat-like"/>
    <property type="match status" value="1"/>
</dbReference>
<dbReference type="InterPro" id="IPR036322">
    <property type="entry name" value="WD40_repeat_dom_sf"/>
</dbReference>
<evidence type="ECO:0000256" key="3">
    <source>
        <dbReference type="PROSITE-ProRule" id="PRU00221"/>
    </source>
</evidence>
<feature type="compositionally biased region" description="Basic and acidic residues" evidence="4">
    <location>
        <begin position="19"/>
        <end position="31"/>
    </location>
</feature>
<feature type="repeat" description="WD" evidence="3">
    <location>
        <begin position="306"/>
        <end position="348"/>
    </location>
</feature>
<keyword evidence="1 3" id="KW-0853">WD repeat</keyword>
<dbReference type="Gene3D" id="2.130.10.10">
    <property type="entry name" value="YVTN repeat-like/Quinoprotein amine dehydrogenase"/>
    <property type="match status" value="3"/>
</dbReference>
<dbReference type="InterPro" id="IPR020472">
    <property type="entry name" value="WD40_PAC1"/>
</dbReference>
<dbReference type="PROSITE" id="PS00678">
    <property type="entry name" value="WD_REPEATS_1"/>
    <property type="match status" value="3"/>
</dbReference>
<keyword evidence="6" id="KW-1185">Reference proteome</keyword>
<evidence type="ECO:0000313" key="6">
    <source>
        <dbReference type="Proteomes" id="UP001447188"/>
    </source>
</evidence>
<dbReference type="Pfam" id="PF00400">
    <property type="entry name" value="WD40"/>
    <property type="match status" value="4"/>
</dbReference>
<accession>A0ABR3GPA8</accession>
<proteinExistence type="predicted"/>
<evidence type="ECO:0000256" key="1">
    <source>
        <dbReference type="ARBA" id="ARBA00022574"/>
    </source>
</evidence>
<feature type="repeat" description="WD" evidence="3">
    <location>
        <begin position="119"/>
        <end position="163"/>
    </location>
</feature>
<evidence type="ECO:0000256" key="4">
    <source>
        <dbReference type="SAM" id="MobiDB-lite"/>
    </source>
</evidence>
<evidence type="ECO:0008006" key="7">
    <source>
        <dbReference type="Google" id="ProtNLM"/>
    </source>
</evidence>
<dbReference type="PROSITE" id="PS50294">
    <property type="entry name" value="WD_REPEATS_REGION"/>
    <property type="match status" value="3"/>
</dbReference>
<feature type="repeat" description="WD" evidence="3">
    <location>
        <begin position="264"/>
        <end position="305"/>
    </location>
</feature>
<dbReference type="PROSITE" id="PS50082">
    <property type="entry name" value="WD_REPEATS_2"/>
    <property type="match status" value="4"/>
</dbReference>
<reference evidence="5 6" key="1">
    <citation type="submission" date="2024-02" db="EMBL/GenBank/DDBJ databases">
        <title>Discinaceae phylogenomics.</title>
        <authorList>
            <person name="Dirks A.C."/>
            <person name="James T.Y."/>
        </authorList>
    </citation>
    <scope>NUCLEOTIDE SEQUENCE [LARGE SCALE GENOMIC DNA]</scope>
    <source>
        <strain evidence="5 6">ACD0624</strain>
    </source>
</reference>
<name>A0ABR3GPA8_9PEZI</name>
<comment type="caution">
    <text evidence="5">The sequence shown here is derived from an EMBL/GenBank/DDBJ whole genome shotgun (WGS) entry which is preliminary data.</text>
</comment>